<accession>A0A8C4T018</accession>
<dbReference type="SMART" id="SM00875">
    <property type="entry name" value="BACK"/>
    <property type="match status" value="1"/>
</dbReference>
<dbReference type="Proteomes" id="UP000694620">
    <property type="component" value="Chromosome 3"/>
</dbReference>
<dbReference type="InterPro" id="IPR011043">
    <property type="entry name" value="Gal_Oxase/kelch_b-propeller"/>
</dbReference>
<dbReference type="FunFam" id="1.25.40.420:FF:000001">
    <property type="entry name" value="Kelch-like family member 12"/>
    <property type="match status" value="1"/>
</dbReference>
<dbReference type="Pfam" id="PF07707">
    <property type="entry name" value="BACK"/>
    <property type="match status" value="1"/>
</dbReference>
<dbReference type="Pfam" id="PF01344">
    <property type="entry name" value="Kelch_1"/>
    <property type="match status" value="5"/>
</dbReference>
<dbReference type="Pfam" id="PF00651">
    <property type="entry name" value="BTB"/>
    <property type="match status" value="1"/>
</dbReference>
<dbReference type="PROSITE" id="PS50097">
    <property type="entry name" value="BTB"/>
    <property type="match status" value="1"/>
</dbReference>
<name>A0A8C4T018_ERPCA</name>
<evidence type="ECO:0000313" key="5">
    <source>
        <dbReference type="Proteomes" id="UP000694620"/>
    </source>
</evidence>
<keyword evidence="5" id="KW-1185">Reference proteome</keyword>
<dbReference type="SMART" id="SM00225">
    <property type="entry name" value="BTB"/>
    <property type="match status" value="1"/>
</dbReference>
<gene>
    <name evidence="4" type="primary">LOC114649535</name>
</gene>
<reference evidence="4" key="3">
    <citation type="submission" date="2025-09" db="UniProtKB">
        <authorList>
            <consortium name="Ensembl"/>
        </authorList>
    </citation>
    <scope>IDENTIFICATION</scope>
</reference>
<dbReference type="AlphaFoldDB" id="A0A8C4T018"/>
<dbReference type="SUPFAM" id="SSF50965">
    <property type="entry name" value="Galactose oxidase, central domain"/>
    <property type="match status" value="2"/>
</dbReference>
<dbReference type="SMART" id="SM00612">
    <property type="entry name" value="Kelch"/>
    <property type="match status" value="6"/>
</dbReference>
<reference evidence="4" key="2">
    <citation type="submission" date="2025-08" db="UniProtKB">
        <authorList>
            <consortium name="Ensembl"/>
        </authorList>
    </citation>
    <scope>IDENTIFICATION</scope>
</reference>
<reference evidence="4" key="1">
    <citation type="submission" date="2021-06" db="EMBL/GenBank/DDBJ databases">
        <authorList>
            <consortium name="Wellcome Sanger Institute Data Sharing"/>
        </authorList>
    </citation>
    <scope>NUCLEOTIDE SEQUENCE [LARGE SCALE GENOMIC DNA]</scope>
</reference>
<proteinExistence type="predicted"/>
<dbReference type="PIRSF" id="PIRSF037037">
    <property type="entry name" value="Kelch-like_protein_gigaxonin"/>
    <property type="match status" value="1"/>
</dbReference>
<dbReference type="InterPro" id="IPR015915">
    <property type="entry name" value="Kelch-typ_b-propeller"/>
</dbReference>
<dbReference type="Gene3D" id="1.25.40.420">
    <property type="match status" value="1"/>
</dbReference>
<keyword evidence="2" id="KW-0677">Repeat</keyword>
<evidence type="ECO:0000256" key="2">
    <source>
        <dbReference type="ARBA" id="ARBA00022737"/>
    </source>
</evidence>
<dbReference type="GeneTree" id="ENSGT00940000154664"/>
<dbReference type="PANTHER" id="PTHR45632:SF26">
    <property type="entry name" value="BTB DOMAIN-CONTAINING PROTEIN"/>
    <property type="match status" value="1"/>
</dbReference>
<dbReference type="InterPro" id="IPR017096">
    <property type="entry name" value="BTB-kelch_protein"/>
</dbReference>
<feature type="domain" description="BTB" evidence="3">
    <location>
        <begin position="39"/>
        <end position="106"/>
    </location>
</feature>
<evidence type="ECO:0000313" key="4">
    <source>
        <dbReference type="Ensembl" id="ENSECRP00000022173.1"/>
    </source>
</evidence>
<dbReference type="InterPro" id="IPR000210">
    <property type="entry name" value="BTB/POZ_dom"/>
</dbReference>
<dbReference type="InterPro" id="IPR011333">
    <property type="entry name" value="SKP1/BTB/POZ_sf"/>
</dbReference>
<dbReference type="SUPFAM" id="SSF54695">
    <property type="entry name" value="POZ domain"/>
    <property type="match status" value="1"/>
</dbReference>
<sequence length="609" mass="69533">MYLTEPESVAGLVITNMETNRYTVDYSVLNELRLEGSFFDVAISVNGVVFPAHKNVLCCCSVYFRTLFSNRWSSKEKKVYNIPGVSPDMMEMIITFAYTKTVPVTSENVQQLLAVADQLNILGLKNLCSDFLESHLCLENCIGICRFAYYYCCPDLRLKAFRFILYQFEDLVRVSEEFLQLSLIELSDIIEKDELNVRNESQVFDAVMRWIYYQGEERKGILANLLPKVRLALKDTKHFLESVKKSHHMSKNEEYKLYVLRAMLQMIYDIGINEATTQEPSCSTAHCRLPYSILLSIGGWSNIHPTNAIEAYDSRAKIWTDVTCETEAPRAYLGTAYTKGHVYFIGGYDNVEYYNRVRRFDPVQKVWQEVAPMHSRRCFVSVVVLDDLIYAMGGFDGHTRLNTAEKFNLEANQWTLLSPMNERRSDASATTLDGKIYICGGFNGDDCLLTAEVYYPETNQWSLIAPMTIQRSGVGVIAYKDEVYAVGGFDGENSLNTAEAYSPLTDTWRSVSSMITTRNNFGIETMEDLLYVVGGYDGNTISSKVECYNKETNEWQEVPDMNVGRSALSCCVLSGLSNIREYIVHREPLKPIRLSDDRRWSSFYNMTPL</sequence>
<dbReference type="Gene3D" id="2.120.10.80">
    <property type="entry name" value="Kelch-type beta propeller"/>
    <property type="match status" value="2"/>
</dbReference>
<dbReference type="InterPro" id="IPR011705">
    <property type="entry name" value="BACK"/>
</dbReference>
<keyword evidence="1" id="KW-0880">Kelch repeat</keyword>
<dbReference type="Gene3D" id="3.30.710.10">
    <property type="entry name" value="Potassium Channel Kv1.1, Chain A"/>
    <property type="match status" value="1"/>
</dbReference>
<dbReference type="PANTHER" id="PTHR45632">
    <property type="entry name" value="LD33804P"/>
    <property type="match status" value="1"/>
</dbReference>
<dbReference type="InterPro" id="IPR006652">
    <property type="entry name" value="Kelch_1"/>
</dbReference>
<protein>
    <submittedName>
        <fullName evidence="4">Kelch-like protein 10</fullName>
    </submittedName>
</protein>
<dbReference type="CDD" id="cd18450">
    <property type="entry name" value="BACK_KLHL10"/>
    <property type="match status" value="1"/>
</dbReference>
<evidence type="ECO:0000256" key="1">
    <source>
        <dbReference type="ARBA" id="ARBA00022441"/>
    </source>
</evidence>
<dbReference type="Ensembl" id="ENSECRT00000022645.1">
    <property type="protein sequence ID" value="ENSECRP00000022173.1"/>
    <property type="gene ID" value="ENSECRG00000014928.1"/>
</dbReference>
<organism evidence="4 5">
    <name type="scientific">Erpetoichthys calabaricus</name>
    <name type="common">Rope fish</name>
    <name type="synonym">Calamoichthys calabaricus</name>
    <dbReference type="NCBI Taxonomy" id="27687"/>
    <lineage>
        <taxon>Eukaryota</taxon>
        <taxon>Metazoa</taxon>
        <taxon>Chordata</taxon>
        <taxon>Craniata</taxon>
        <taxon>Vertebrata</taxon>
        <taxon>Euteleostomi</taxon>
        <taxon>Actinopterygii</taxon>
        <taxon>Polypteriformes</taxon>
        <taxon>Polypteridae</taxon>
        <taxon>Erpetoichthys</taxon>
    </lineage>
</organism>
<evidence type="ECO:0000259" key="3">
    <source>
        <dbReference type="PROSITE" id="PS50097"/>
    </source>
</evidence>